<keyword evidence="11" id="KW-1185">Reference proteome</keyword>
<keyword evidence="3" id="KW-1134">Transmembrane beta strand</keyword>
<keyword evidence="7" id="KW-0998">Cell outer membrane</keyword>
<dbReference type="InterPro" id="IPR036942">
    <property type="entry name" value="Beta-barrel_TonB_sf"/>
</dbReference>
<comment type="caution">
    <text evidence="10">The sequence shown here is derived from an EMBL/GenBank/DDBJ whole genome shotgun (WGS) entry which is preliminary data.</text>
</comment>
<keyword evidence="2" id="KW-0813">Transport</keyword>
<evidence type="ECO:0000313" key="10">
    <source>
        <dbReference type="EMBL" id="GLH69674.1"/>
    </source>
</evidence>
<name>A0ABQ5Q5P7_9BACT</name>
<evidence type="ECO:0000256" key="9">
    <source>
        <dbReference type="SAM" id="SignalP"/>
    </source>
</evidence>
<feature type="signal peptide" evidence="9">
    <location>
        <begin position="1"/>
        <end position="22"/>
    </location>
</feature>
<dbReference type="Gene3D" id="2.40.170.20">
    <property type="entry name" value="TonB-dependent receptor, beta-barrel domain"/>
    <property type="match status" value="1"/>
</dbReference>
<sequence>MNPIRIRSLSFLAFALAGTALVAQESTGQIVGTVKTRAGEPLAGVEVRFAAPTLQGVRTVVTDASGAFRAPLLPPGTYTLTTAKGGFVGGRAEGVVLGLGQVLRQDLLMAPVQVAEKTVEVIAAAASVDKSDVKTSTNISSEMMDVLPRFTRGMDTAALLAPGVALNGTMGNRVQMRGAPTTGNRWLLNGTDIADNVFANTDGRTYYVDDSVAESQIISSPVNAKFGGFLGGIINAITKSGGNEFTGIFRANISRNSWSAIAPLGMRPNSTARPNPGTDDLNRNYTLWVGGPILKDKLWFAASTKLDPSQSTPNNLNDVTGLQTGDSPASARGAGYVPATTGMPFNITSSNQFYELKLTYAINENHSVELAGNRNVTDQRNRFYVASPDPTTLVPQRNENSYYTAAYRGLLGNSLTLEARYAKKHQLLAAGADPAQGDPIRARYSNGSYYIFQNGIFDKTDGGDNRDIKTYTAGITWFSPRTFLGTHTVEAGFELLRQDRQAANAQSPTGRQFLVWGRNADGTYRVAGLSTSATAFSQNYVLLYSVDKGVAKTDTDGYYLNDTLAINDHWQVMGGLRFDKTKAADTLGSQTVSSNATSPRFQVRWDPKGNQAWLFTASWARYAGKLNDSFTNRFTRAGNPISESYGWAGAANNAAPYAVVTNLANWSVSAATLRSYSGPLSRFADTNTKAPINDETSFAVRHTYTDGSYINLTYTKRTGKHFFNDFYTIGDEVQVPLIYSTGMKQVYAERWATDDRLTRDYNSFEVDFLSRFNEKWSLGGNYTLASLQGNSEGSEGNNPPVSGDVIGDFESVHASRGRDFTFYAPYGYLSGDVKHRARIYLNYVNKSSQGALFNASLMFNYTGGSPYSLTRDLYFEAYDDALAAGSTIASQYASYGTYNRYYGPRGIGRFNDIYNFDLKLGTEIPVWRKVRYFVELTVFNVFNHWQLSTFSTTNVSGSSLATTNPLAGYQVQNLTQAGVAGGNATGWGTYGYSDYVGGRSMAFSTGIKW</sequence>
<feature type="region of interest" description="Disordered" evidence="8">
    <location>
        <begin position="309"/>
        <end position="331"/>
    </location>
</feature>
<protein>
    <recommendedName>
        <fullName evidence="12">TonB-dependent receptor</fullName>
    </recommendedName>
</protein>
<keyword evidence="6" id="KW-0472">Membrane</keyword>
<gene>
    <name evidence="10" type="ORF">GETHPA_12070</name>
</gene>
<proteinExistence type="predicted"/>
<dbReference type="RefSeq" id="WP_285723688.1">
    <property type="nucleotide sequence ID" value="NZ_BSDD01000002.1"/>
</dbReference>
<dbReference type="InterPro" id="IPR039426">
    <property type="entry name" value="TonB-dep_rcpt-like"/>
</dbReference>
<organism evidence="10 11">
    <name type="scientific">Geothrix rubra</name>
    <dbReference type="NCBI Taxonomy" id="2927977"/>
    <lineage>
        <taxon>Bacteria</taxon>
        <taxon>Pseudomonadati</taxon>
        <taxon>Acidobacteriota</taxon>
        <taxon>Holophagae</taxon>
        <taxon>Holophagales</taxon>
        <taxon>Holophagaceae</taxon>
        <taxon>Geothrix</taxon>
    </lineage>
</organism>
<dbReference type="EMBL" id="BSDD01000002">
    <property type="protein sequence ID" value="GLH69674.1"/>
    <property type="molecule type" value="Genomic_DNA"/>
</dbReference>
<comment type="subcellular location">
    <subcellularLocation>
        <location evidence="1">Cell outer membrane</location>
        <topology evidence="1">Multi-pass membrane protein</topology>
    </subcellularLocation>
</comment>
<evidence type="ECO:0000256" key="4">
    <source>
        <dbReference type="ARBA" id="ARBA00022692"/>
    </source>
</evidence>
<evidence type="ECO:0000256" key="6">
    <source>
        <dbReference type="ARBA" id="ARBA00023136"/>
    </source>
</evidence>
<dbReference type="SUPFAM" id="SSF56935">
    <property type="entry name" value="Porins"/>
    <property type="match status" value="1"/>
</dbReference>
<dbReference type="PANTHER" id="PTHR30069:SF29">
    <property type="entry name" value="HEMOGLOBIN AND HEMOGLOBIN-HAPTOGLOBIN-BINDING PROTEIN 1-RELATED"/>
    <property type="match status" value="1"/>
</dbReference>
<dbReference type="PANTHER" id="PTHR30069">
    <property type="entry name" value="TONB-DEPENDENT OUTER MEMBRANE RECEPTOR"/>
    <property type="match status" value="1"/>
</dbReference>
<evidence type="ECO:0008006" key="12">
    <source>
        <dbReference type="Google" id="ProtNLM"/>
    </source>
</evidence>
<dbReference type="Pfam" id="PF13620">
    <property type="entry name" value="CarboxypepD_reg"/>
    <property type="match status" value="1"/>
</dbReference>
<evidence type="ECO:0000256" key="7">
    <source>
        <dbReference type="ARBA" id="ARBA00023237"/>
    </source>
</evidence>
<reference evidence="10 11" key="1">
    <citation type="journal article" date="2023" name="Antonie Van Leeuwenhoek">
        <title>Mesoterricola silvestris gen. nov., sp. nov., Mesoterricola sediminis sp. nov., Geothrix oryzae sp. nov., Geothrix edaphica sp. nov., Geothrix rubra sp. nov., and Geothrix limicola sp. nov., six novel members of Acidobacteriota isolated from soils.</title>
        <authorList>
            <person name="Itoh H."/>
            <person name="Sugisawa Y."/>
            <person name="Mise K."/>
            <person name="Xu Z."/>
            <person name="Kuniyasu M."/>
            <person name="Ushijima N."/>
            <person name="Kawano K."/>
            <person name="Kobayashi E."/>
            <person name="Shiratori Y."/>
            <person name="Masuda Y."/>
            <person name="Senoo K."/>
        </authorList>
    </citation>
    <scope>NUCLEOTIDE SEQUENCE [LARGE SCALE GENOMIC DNA]</scope>
    <source>
        <strain evidence="10 11">Red803</strain>
    </source>
</reference>
<keyword evidence="4" id="KW-0812">Transmembrane</keyword>
<dbReference type="Gene3D" id="2.60.40.1120">
    <property type="entry name" value="Carboxypeptidase-like, regulatory domain"/>
    <property type="match status" value="1"/>
</dbReference>
<feature type="chain" id="PRO_5046143491" description="TonB-dependent receptor" evidence="9">
    <location>
        <begin position="23"/>
        <end position="1009"/>
    </location>
</feature>
<accession>A0ABQ5Q5P7</accession>
<evidence type="ECO:0000256" key="8">
    <source>
        <dbReference type="SAM" id="MobiDB-lite"/>
    </source>
</evidence>
<dbReference type="SUPFAM" id="SSF49452">
    <property type="entry name" value="Starch-binding domain-like"/>
    <property type="match status" value="1"/>
</dbReference>
<evidence type="ECO:0000256" key="2">
    <source>
        <dbReference type="ARBA" id="ARBA00022448"/>
    </source>
</evidence>
<evidence type="ECO:0000256" key="3">
    <source>
        <dbReference type="ARBA" id="ARBA00022452"/>
    </source>
</evidence>
<keyword evidence="5 9" id="KW-0732">Signal</keyword>
<evidence type="ECO:0000256" key="5">
    <source>
        <dbReference type="ARBA" id="ARBA00022729"/>
    </source>
</evidence>
<dbReference type="Proteomes" id="UP001165089">
    <property type="component" value="Unassembled WGS sequence"/>
</dbReference>
<dbReference type="InterPro" id="IPR013784">
    <property type="entry name" value="Carb-bd-like_fold"/>
</dbReference>
<feature type="compositionally biased region" description="Polar residues" evidence="8">
    <location>
        <begin position="309"/>
        <end position="327"/>
    </location>
</feature>
<evidence type="ECO:0000256" key="1">
    <source>
        <dbReference type="ARBA" id="ARBA00004571"/>
    </source>
</evidence>
<evidence type="ECO:0000313" key="11">
    <source>
        <dbReference type="Proteomes" id="UP001165089"/>
    </source>
</evidence>